<keyword evidence="17" id="KW-0812">Transmembrane</keyword>
<dbReference type="FunFam" id="3.40.710.10:FF:000046">
    <property type="entry name" value="Transglycosylase"/>
    <property type="match status" value="1"/>
</dbReference>
<comment type="similarity">
    <text evidence="2">In the C-terminal section; belongs to the transpeptidase family.</text>
</comment>
<dbReference type="FunCoup" id="A9WDV7">
    <property type="interactions" value="272"/>
</dbReference>
<sequence>MTRRPRPRLPRFRRRKPLPPPWPIRGLLIVGRWLNRLFFTLLVLVLMGMMGLMGLYLYYGRDLPPPELIDQYRSFENTRIYARDGVTLLYEVIGPGVRVPVALERIPQILRDATVAVEDANFYTNPGVDLPSIVRAFWQNVNAGETVSGASTITMQLVRAILLTPEEAQQQTIERKIREAILAIRVGQEYSKEQILSLYLNEVYYGAQAYGVEAAAQRYFGKHVWELSRGEATLLAGLPQSPSNYNPFENLPSARARQRIVLNQMVDAGFISPAEAESIFAEPIRLVRPTVSIQSPHFVFYVYDLLVAQFGEEMVNRGGLRVITTLDPFWQAQAEQVAAEQIATLRARNASNAGVVMLAPDGQILAMVGSVDYNAPDGQVNVTLALRQPGSALKPFIYAAALQRGWTAATVLWDVPTRWQMNGVVYEPRNYDGRFRGPVRLRLALANSLNIPAVKALEFVGVETFVDLMSQFGVSSFTDPSRYGLAMALGSNEVRLLELTGAYAGLQAGGRQLRPVAILRVTNSRGEMLHTWQPPPVKPLLGPQSEQIAFLISDILSDNAARRLVFGRNNVMELPGIQAAVKTGTSNDYRDSWAIGYTSAVVIGVWVGNNDNQPMAEVAGANGAGLIWRELMLRYHANREAKSFIPPDGVVEQPVCAETGGPPTPECPQVITERFVAGTGPVSNITYQTVRVAGDGSCLATTYTPPEEVRLETFPVYPTEVADWARRNGRTPPTGYCPPPREPDRAVALLDLAENSVITNTLVFIQGTARGPFILDIGSGGDPTDWQVLGQSSQPVEQGLLGMWNAGAWPTGTYTVRLRVTLADGAVIEERRQVTYAP</sequence>
<dbReference type="RefSeq" id="WP_012257770.1">
    <property type="nucleotide sequence ID" value="NC_010175.1"/>
</dbReference>
<dbReference type="GO" id="GO:0009002">
    <property type="term" value="F:serine-type D-Ala-D-Ala carboxypeptidase activity"/>
    <property type="evidence" value="ECO:0007669"/>
    <property type="project" value="UniProtKB-EC"/>
</dbReference>
<dbReference type="PANTHER" id="PTHR32282">
    <property type="entry name" value="BINDING PROTEIN TRANSPEPTIDASE, PUTATIVE-RELATED"/>
    <property type="match status" value="1"/>
</dbReference>
<dbReference type="InterPro" id="IPR012338">
    <property type="entry name" value="Beta-lactam/transpept-like"/>
</dbReference>
<evidence type="ECO:0000256" key="5">
    <source>
        <dbReference type="ARBA" id="ARBA00022645"/>
    </source>
</evidence>
<dbReference type="GO" id="GO:0008360">
    <property type="term" value="P:regulation of cell shape"/>
    <property type="evidence" value="ECO:0007669"/>
    <property type="project" value="UniProtKB-KW"/>
</dbReference>
<evidence type="ECO:0000256" key="13">
    <source>
        <dbReference type="ARBA" id="ARBA00023268"/>
    </source>
</evidence>
<keyword evidence="4" id="KW-1003">Cell membrane</keyword>
<evidence type="ECO:0000256" key="2">
    <source>
        <dbReference type="ARBA" id="ARBA00007090"/>
    </source>
</evidence>
<dbReference type="InterPro" id="IPR050396">
    <property type="entry name" value="Glycosyltr_51/Transpeptidase"/>
</dbReference>
<dbReference type="FunFam" id="1.10.3810.10:FF:000001">
    <property type="entry name" value="Penicillin-binding protein 1A"/>
    <property type="match status" value="1"/>
</dbReference>
<evidence type="ECO:0000259" key="19">
    <source>
        <dbReference type="Pfam" id="PF00912"/>
    </source>
</evidence>
<dbReference type="InterPro" id="IPR036950">
    <property type="entry name" value="PBP_transglycosylase"/>
</dbReference>
<dbReference type="GO" id="GO:0071555">
    <property type="term" value="P:cell wall organization"/>
    <property type="evidence" value="ECO:0007669"/>
    <property type="project" value="UniProtKB-KW"/>
</dbReference>
<dbReference type="HOGENOM" id="CLU_006354_2_4_0"/>
<dbReference type="Pfam" id="PF00912">
    <property type="entry name" value="Transgly"/>
    <property type="match status" value="1"/>
</dbReference>
<feature type="domain" description="Glycosyl transferase family 51" evidence="19">
    <location>
        <begin position="98"/>
        <end position="265"/>
    </location>
</feature>
<dbReference type="KEGG" id="cau:Caur_1901"/>
<dbReference type="AlphaFoldDB" id="A9WDV7"/>
<evidence type="ECO:0000313" key="20">
    <source>
        <dbReference type="EMBL" id="ABY35116.1"/>
    </source>
</evidence>
<name>A9WDV7_CHLAA</name>
<evidence type="ECO:0000256" key="17">
    <source>
        <dbReference type="SAM" id="Phobius"/>
    </source>
</evidence>
<gene>
    <name evidence="20" type="ordered locus">Caur_1901</name>
</gene>
<evidence type="ECO:0000256" key="6">
    <source>
        <dbReference type="ARBA" id="ARBA00022670"/>
    </source>
</evidence>
<dbReference type="GO" id="GO:0008658">
    <property type="term" value="F:penicillin binding"/>
    <property type="evidence" value="ECO:0007669"/>
    <property type="project" value="InterPro"/>
</dbReference>
<dbReference type="InterPro" id="IPR001264">
    <property type="entry name" value="Glyco_trans_51"/>
</dbReference>
<keyword evidence="12 17" id="KW-0472">Membrane</keyword>
<accession>A9WDV7</accession>
<keyword evidence="8" id="KW-0808">Transferase</keyword>
<dbReference type="EMBL" id="CP000909">
    <property type="protein sequence ID" value="ABY35116.1"/>
    <property type="molecule type" value="Genomic_DNA"/>
</dbReference>
<dbReference type="NCBIfam" id="TIGR02074">
    <property type="entry name" value="PBP_1a_fam"/>
    <property type="match status" value="1"/>
</dbReference>
<dbReference type="GO" id="GO:0009252">
    <property type="term" value="P:peptidoglycan biosynthetic process"/>
    <property type="evidence" value="ECO:0000318"/>
    <property type="project" value="GO_Central"/>
</dbReference>
<evidence type="ECO:0000256" key="7">
    <source>
        <dbReference type="ARBA" id="ARBA00022676"/>
    </source>
</evidence>
<keyword evidence="14" id="KW-0961">Cell wall biogenesis/degradation</keyword>
<dbReference type="CAZy" id="GT51">
    <property type="family name" value="Glycosyltransferase Family 51"/>
</dbReference>
<evidence type="ECO:0000256" key="9">
    <source>
        <dbReference type="ARBA" id="ARBA00022801"/>
    </source>
</evidence>
<dbReference type="GO" id="GO:0005886">
    <property type="term" value="C:plasma membrane"/>
    <property type="evidence" value="ECO:0007669"/>
    <property type="project" value="UniProtKB-SubCell"/>
</dbReference>
<dbReference type="EnsemblBacteria" id="ABY35116">
    <property type="protein sequence ID" value="ABY35116"/>
    <property type="gene ID" value="Caur_1901"/>
</dbReference>
<reference evidence="21" key="1">
    <citation type="journal article" date="2011" name="BMC Genomics">
        <title>Complete genome sequence of the filamentous anoxygenic phototrophic bacterium Chloroflexus aurantiacus.</title>
        <authorList>
            <person name="Tang K.H."/>
            <person name="Barry K."/>
            <person name="Chertkov O."/>
            <person name="Dalin E."/>
            <person name="Han C.S."/>
            <person name="Hauser L.J."/>
            <person name="Honchak B.M."/>
            <person name="Karbach L.E."/>
            <person name="Land M.L."/>
            <person name="Lapidus A."/>
            <person name="Larimer F.W."/>
            <person name="Mikhailova N."/>
            <person name="Pitluck S."/>
            <person name="Pierson B.K."/>
            <person name="Blankenship R.E."/>
        </authorList>
    </citation>
    <scope>NUCLEOTIDE SEQUENCE [LARGE SCALE GENOMIC DNA]</scope>
    <source>
        <strain evidence="21">ATCC 29366 / DSM 635 / J-10-fl</strain>
    </source>
</reference>
<dbReference type="Proteomes" id="UP000002008">
    <property type="component" value="Chromosome"/>
</dbReference>
<evidence type="ECO:0000256" key="1">
    <source>
        <dbReference type="ARBA" id="ARBA00004236"/>
    </source>
</evidence>
<dbReference type="GO" id="GO:0006508">
    <property type="term" value="P:proteolysis"/>
    <property type="evidence" value="ECO:0007669"/>
    <property type="project" value="UniProtKB-KW"/>
</dbReference>
<dbReference type="Pfam" id="PF00905">
    <property type="entry name" value="Transpeptidase"/>
    <property type="match status" value="1"/>
</dbReference>
<dbReference type="eggNOG" id="COG0744">
    <property type="taxonomic scope" value="Bacteria"/>
</dbReference>
<evidence type="ECO:0000256" key="3">
    <source>
        <dbReference type="ARBA" id="ARBA00007739"/>
    </source>
</evidence>
<organism evidence="20 21">
    <name type="scientific">Chloroflexus aurantiacus (strain ATCC 29366 / DSM 635 / J-10-fl)</name>
    <dbReference type="NCBI Taxonomy" id="324602"/>
    <lineage>
        <taxon>Bacteria</taxon>
        <taxon>Bacillati</taxon>
        <taxon>Chloroflexota</taxon>
        <taxon>Chloroflexia</taxon>
        <taxon>Chloroflexales</taxon>
        <taxon>Chloroflexineae</taxon>
        <taxon>Chloroflexaceae</taxon>
        <taxon>Chloroflexus</taxon>
    </lineage>
</organism>
<keyword evidence="6" id="KW-0645">Protease</keyword>
<comment type="subcellular location">
    <subcellularLocation>
        <location evidence="1">Cell membrane</location>
    </subcellularLocation>
</comment>
<dbReference type="GO" id="GO:0030288">
    <property type="term" value="C:outer membrane-bounded periplasmic space"/>
    <property type="evidence" value="ECO:0000318"/>
    <property type="project" value="GO_Central"/>
</dbReference>
<evidence type="ECO:0000313" key="21">
    <source>
        <dbReference type="Proteomes" id="UP000002008"/>
    </source>
</evidence>
<dbReference type="PATRIC" id="fig|324602.8.peg.2170"/>
<keyword evidence="13" id="KW-0511">Multifunctional enzyme</keyword>
<keyword evidence="5" id="KW-0121">Carboxypeptidase</keyword>
<comment type="catalytic activity">
    <reaction evidence="15">
        <text>Preferential cleavage: (Ac)2-L-Lys-D-Ala-|-D-Ala. Also transpeptidation of peptidyl-alanyl moieties that are N-acyl substituents of D-alanine.</text>
        <dbReference type="EC" id="3.4.16.4"/>
    </reaction>
</comment>
<evidence type="ECO:0000256" key="11">
    <source>
        <dbReference type="ARBA" id="ARBA00022984"/>
    </source>
</evidence>
<proteinExistence type="inferred from homology"/>
<dbReference type="InterPro" id="IPR001460">
    <property type="entry name" value="PCN-bd_Tpept"/>
</dbReference>
<dbReference type="SUPFAM" id="SSF56601">
    <property type="entry name" value="beta-lactamase/transpeptidase-like"/>
    <property type="match status" value="1"/>
</dbReference>
<dbReference type="Gene3D" id="3.40.710.10">
    <property type="entry name" value="DD-peptidase/beta-lactamase superfamily"/>
    <property type="match status" value="1"/>
</dbReference>
<dbReference type="GO" id="GO:0008955">
    <property type="term" value="F:peptidoglycan glycosyltransferase activity"/>
    <property type="evidence" value="ECO:0000318"/>
    <property type="project" value="GO_Central"/>
</dbReference>
<dbReference type="Gene3D" id="1.10.3810.10">
    <property type="entry name" value="Biosynthetic peptidoglycan transglycosylase-like"/>
    <property type="match status" value="1"/>
</dbReference>
<keyword evidence="17" id="KW-1133">Transmembrane helix</keyword>
<comment type="catalytic activity">
    <reaction evidence="16">
        <text>[GlcNAc-(1-&gt;4)-Mur2Ac(oyl-L-Ala-gamma-D-Glu-L-Lys-D-Ala-D-Ala)](n)-di-trans,octa-cis-undecaprenyl diphosphate + beta-D-GlcNAc-(1-&gt;4)-Mur2Ac(oyl-L-Ala-gamma-D-Glu-L-Lys-D-Ala-D-Ala)-di-trans,octa-cis-undecaprenyl diphosphate = [GlcNAc-(1-&gt;4)-Mur2Ac(oyl-L-Ala-gamma-D-Glu-L-Lys-D-Ala-D-Ala)](n+1)-di-trans,octa-cis-undecaprenyl diphosphate + di-trans,octa-cis-undecaprenyl diphosphate + H(+)</text>
        <dbReference type="Rhea" id="RHEA:23708"/>
        <dbReference type="Rhea" id="RHEA-COMP:9602"/>
        <dbReference type="Rhea" id="RHEA-COMP:9603"/>
        <dbReference type="ChEBI" id="CHEBI:15378"/>
        <dbReference type="ChEBI" id="CHEBI:58405"/>
        <dbReference type="ChEBI" id="CHEBI:60033"/>
        <dbReference type="ChEBI" id="CHEBI:78435"/>
        <dbReference type="EC" id="2.4.99.28"/>
    </reaction>
</comment>
<keyword evidence="21" id="KW-1185">Reference proteome</keyword>
<feature type="domain" description="Penicillin-binding protein transpeptidase" evidence="18">
    <location>
        <begin position="355"/>
        <end position="600"/>
    </location>
</feature>
<comment type="similarity">
    <text evidence="3">In the N-terminal section; belongs to the glycosyltransferase 51 family.</text>
</comment>
<dbReference type="SUPFAM" id="SSF53955">
    <property type="entry name" value="Lysozyme-like"/>
    <property type="match status" value="1"/>
</dbReference>
<evidence type="ECO:0000256" key="16">
    <source>
        <dbReference type="ARBA" id="ARBA00049902"/>
    </source>
</evidence>
<evidence type="ECO:0000256" key="4">
    <source>
        <dbReference type="ARBA" id="ARBA00022475"/>
    </source>
</evidence>
<evidence type="ECO:0000256" key="15">
    <source>
        <dbReference type="ARBA" id="ARBA00034000"/>
    </source>
</evidence>
<protein>
    <submittedName>
        <fullName evidence="20">Penicillin-binding protein, 1A family</fullName>
    </submittedName>
</protein>
<evidence type="ECO:0000259" key="18">
    <source>
        <dbReference type="Pfam" id="PF00905"/>
    </source>
</evidence>
<dbReference type="STRING" id="324602.Caur_1901"/>
<keyword evidence="9" id="KW-0378">Hydrolase</keyword>
<feature type="transmembrane region" description="Helical" evidence="17">
    <location>
        <begin position="37"/>
        <end position="59"/>
    </location>
</feature>
<dbReference type="PANTHER" id="PTHR32282:SF11">
    <property type="entry name" value="PENICILLIN-BINDING PROTEIN 1B"/>
    <property type="match status" value="1"/>
</dbReference>
<keyword evidence="7" id="KW-0328">Glycosyltransferase</keyword>
<evidence type="ECO:0000256" key="14">
    <source>
        <dbReference type="ARBA" id="ARBA00023316"/>
    </source>
</evidence>
<keyword evidence="10" id="KW-0133">Cell shape</keyword>
<evidence type="ECO:0000256" key="10">
    <source>
        <dbReference type="ARBA" id="ARBA00022960"/>
    </source>
</evidence>
<evidence type="ECO:0000256" key="12">
    <source>
        <dbReference type="ARBA" id="ARBA00023136"/>
    </source>
</evidence>
<dbReference type="InterPro" id="IPR023346">
    <property type="entry name" value="Lysozyme-like_dom_sf"/>
</dbReference>
<evidence type="ECO:0000256" key="8">
    <source>
        <dbReference type="ARBA" id="ARBA00022679"/>
    </source>
</evidence>
<dbReference type="InParanoid" id="A9WDV7"/>
<keyword evidence="11" id="KW-0573">Peptidoglycan synthesis</keyword>